<feature type="transmembrane region" description="Helical" evidence="8">
    <location>
        <begin position="391"/>
        <end position="411"/>
    </location>
</feature>
<evidence type="ECO:0000256" key="6">
    <source>
        <dbReference type="ARBA" id="ARBA00023136"/>
    </source>
</evidence>
<evidence type="ECO:0000313" key="9">
    <source>
        <dbReference type="EMBL" id="SEJ86428.1"/>
    </source>
</evidence>
<evidence type="ECO:0000313" key="10">
    <source>
        <dbReference type="Proteomes" id="UP000198707"/>
    </source>
</evidence>
<keyword evidence="6 8" id="KW-0472">Membrane</keyword>
<feature type="transmembrane region" description="Helical" evidence="8">
    <location>
        <begin position="206"/>
        <end position="225"/>
    </location>
</feature>
<dbReference type="Pfam" id="PF26314">
    <property type="entry name" value="MptA_B_family"/>
    <property type="match status" value="1"/>
</dbReference>
<dbReference type="NCBIfam" id="NF038066">
    <property type="entry name" value="MptB"/>
    <property type="match status" value="1"/>
</dbReference>
<keyword evidence="2 9" id="KW-0328">Glycosyltransferase</keyword>
<dbReference type="Proteomes" id="UP000198707">
    <property type="component" value="Unassembled WGS sequence"/>
</dbReference>
<feature type="transmembrane region" description="Helical" evidence="8">
    <location>
        <begin position="62"/>
        <end position="81"/>
    </location>
</feature>
<feature type="transmembrane region" description="Helical" evidence="8">
    <location>
        <begin position="423"/>
        <end position="439"/>
    </location>
</feature>
<evidence type="ECO:0000256" key="1">
    <source>
        <dbReference type="ARBA" id="ARBA00004141"/>
    </source>
</evidence>
<protein>
    <submittedName>
        <fullName evidence="9">Alpha-1,6-mannosyltransferase</fullName>
    </submittedName>
</protein>
<accession>A0A1H7C9W8</accession>
<gene>
    <name evidence="9" type="ORF">SAMN05443287_1095</name>
</gene>
<evidence type="ECO:0000256" key="5">
    <source>
        <dbReference type="ARBA" id="ARBA00022989"/>
    </source>
</evidence>
<keyword evidence="5 8" id="KW-1133">Transmembrane helix</keyword>
<feature type="transmembrane region" description="Helical" evidence="8">
    <location>
        <begin position="255"/>
        <end position="288"/>
    </location>
</feature>
<dbReference type="InterPro" id="IPR049829">
    <property type="entry name" value="MptA/B-like"/>
</dbReference>
<feature type="transmembrane region" description="Helical" evidence="8">
    <location>
        <begin position="232"/>
        <end position="249"/>
    </location>
</feature>
<sequence length="481" mass="50728">MPTSVPRSRYWQHVGVSHHLVRWTGLAGSVMLAVAAFLGGAMPDGDLRPNPVKIWLGPNGPLIIGLWLFGTAAMAVAWWVLRDRVPSARWALVTAGLWILPFLFTPPLGSRDAYAYACQGASFSAGISPYEYGVSTLPCPWLDSMSYIWRDTPAPYGPLFVVLSGAVVAATGSLLGSIALFRVFAVAGVVLTAVCLPVLARRSGVPVGRALWLALASPLVGVHLISGVHNDALMIGLMVAGLAVVVSRPGRPWPLLAGGVVLGMAAGIKVTVLVVVPFAALAAIAGGFSVRALLRDGTPVVGGAVATLLGVTFAAGLDFGWITGLSHGNDVVAWTSPPTAVGQTVGYLVLPFGLHIDALPVTRGIAVVVLAALLVWLWFRARTRDPLWHAALALTATVALAPLFHPWYWFWPLALLAATAQRTWWFSVVTVASSFLVLADGTGLARYTKTVGAPLMTLLVIVVAVRLVRSARAARRPVPVE</sequence>
<comment type="similarity">
    <text evidence="7">Belongs to the MptA/B family.</text>
</comment>
<feature type="transmembrane region" description="Helical" evidence="8">
    <location>
        <begin position="20"/>
        <end position="42"/>
    </location>
</feature>
<feature type="transmembrane region" description="Helical" evidence="8">
    <location>
        <begin position="88"/>
        <end position="104"/>
    </location>
</feature>
<proteinExistence type="inferred from homology"/>
<name>A0A1H7C9W8_9ACTN</name>
<dbReference type="AlphaFoldDB" id="A0A1H7C9W8"/>
<dbReference type="GO" id="GO:0016757">
    <property type="term" value="F:glycosyltransferase activity"/>
    <property type="evidence" value="ECO:0007669"/>
    <property type="project" value="UniProtKB-KW"/>
</dbReference>
<comment type="subcellular location">
    <subcellularLocation>
        <location evidence="1">Membrane</location>
        <topology evidence="1">Multi-pass membrane protein</topology>
    </subcellularLocation>
</comment>
<keyword evidence="10" id="KW-1185">Reference proteome</keyword>
<dbReference type="GO" id="GO:0016020">
    <property type="term" value="C:membrane"/>
    <property type="evidence" value="ECO:0007669"/>
    <property type="project" value="UniProtKB-SubCell"/>
</dbReference>
<evidence type="ECO:0000256" key="2">
    <source>
        <dbReference type="ARBA" id="ARBA00022676"/>
    </source>
</evidence>
<keyword evidence="4 8" id="KW-0812">Transmembrane</keyword>
<reference evidence="10" key="1">
    <citation type="submission" date="2016-10" db="EMBL/GenBank/DDBJ databases">
        <authorList>
            <person name="Varghese N."/>
            <person name="Submissions S."/>
        </authorList>
    </citation>
    <scope>NUCLEOTIDE SEQUENCE [LARGE SCALE GENOMIC DNA]</scope>
    <source>
        <strain evidence="10">CGMCC 4.7038</strain>
    </source>
</reference>
<organism evidence="9 10">
    <name type="scientific">Micromonospora phaseoli</name>
    <dbReference type="NCBI Taxonomy" id="1144548"/>
    <lineage>
        <taxon>Bacteria</taxon>
        <taxon>Bacillati</taxon>
        <taxon>Actinomycetota</taxon>
        <taxon>Actinomycetes</taxon>
        <taxon>Micromonosporales</taxon>
        <taxon>Micromonosporaceae</taxon>
        <taxon>Micromonospora</taxon>
    </lineage>
</organism>
<feature type="transmembrane region" description="Helical" evidence="8">
    <location>
        <begin position="156"/>
        <end position="176"/>
    </location>
</feature>
<feature type="transmembrane region" description="Helical" evidence="8">
    <location>
        <begin position="451"/>
        <end position="468"/>
    </location>
</feature>
<feature type="transmembrane region" description="Helical" evidence="8">
    <location>
        <begin position="361"/>
        <end position="379"/>
    </location>
</feature>
<dbReference type="STRING" id="1144548.SAMN05443287_1095"/>
<evidence type="ECO:0000256" key="8">
    <source>
        <dbReference type="SAM" id="Phobius"/>
    </source>
</evidence>
<feature type="transmembrane region" description="Helical" evidence="8">
    <location>
        <begin position="300"/>
        <end position="322"/>
    </location>
</feature>
<evidence type="ECO:0000256" key="4">
    <source>
        <dbReference type="ARBA" id="ARBA00022692"/>
    </source>
</evidence>
<evidence type="ECO:0000256" key="3">
    <source>
        <dbReference type="ARBA" id="ARBA00022679"/>
    </source>
</evidence>
<keyword evidence="3 9" id="KW-0808">Transferase</keyword>
<feature type="transmembrane region" description="Helical" evidence="8">
    <location>
        <begin position="183"/>
        <end position="200"/>
    </location>
</feature>
<evidence type="ECO:0000256" key="7">
    <source>
        <dbReference type="ARBA" id="ARBA00043987"/>
    </source>
</evidence>
<dbReference type="EMBL" id="FNYV01000009">
    <property type="protein sequence ID" value="SEJ86428.1"/>
    <property type="molecule type" value="Genomic_DNA"/>
</dbReference>